<reference evidence="2 3" key="1">
    <citation type="submission" date="2018-11" db="EMBL/GenBank/DDBJ databases">
        <authorList>
            <person name="Na S.W."/>
            <person name="Baik M."/>
        </authorList>
    </citation>
    <scope>NUCLEOTIDE SEQUENCE [LARGE SCALE GENOMIC DNA]</scope>
    <source>
        <strain evidence="2 3">E39</strain>
    </source>
</reference>
<organism evidence="2 3">
    <name type="scientific">Pseudoprevotella muciniphila</name>
    <dbReference type="NCBI Taxonomy" id="2133944"/>
    <lineage>
        <taxon>Bacteria</taxon>
        <taxon>Pseudomonadati</taxon>
        <taxon>Bacteroidota</taxon>
        <taxon>Bacteroidia</taxon>
        <taxon>Bacteroidales</taxon>
        <taxon>Prevotellaceae</taxon>
        <taxon>Pseudoprevotella</taxon>
    </lineage>
</organism>
<dbReference type="EMBL" id="CP033459">
    <property type="protein sequence ID" value="QFQ12719.1"/>
    <property type="molecule type" value="Genomic_DNA"/>
</dbReference>
<dbReference type="AlphaFoldDB" id="A0A5P8E6P8"/>
<keyword evidence="1" id="KW-0732">Signal</keyword>
<dbReference type="Gene3D" id="2.40.160.20">
    <property type="match status" value="1"/>
</dbReference>
<evidence type="ECO:0000313" key="3">
    <source>
        <dbReference type="Proteomes" id="UP000249375"/>
    </source>
</evidence>
<protein>
    <recommendedName>
        <fullName evidence="4">Acyloxyacyl hydrolase</fullName>
    </recommendedName>
</protein>
<sequence>MTFQRTLLPKSGTAMALLVLSVMLFGMASAVCATPPDSTFGHWGIGADIAPGKVMHISKYGKDWVIHDNAVTFGGELRYQTSPSDNDPYAKDYNYPAFGVGVRKGDYDAVTLHRMPTPEAGEKWEAADYKSQLGNIVSVYGFFERPIVRKNHWQVDYRINIGASYALRTYNTEDNVDNVMIGSNWNFYFGAGVHYTFFFAPEWGARIGAEYTHNSCGAMYKPNKGINFFSPMVGLIYRDTRMREHELSWSNHNRPRGRTIGGGRYAADSRKNFHRPTLFGAPLYLRLSGVMGFKAIMESTGADGVPEINSHGGKNRFYMCYGWQTDLMCRYARRWSSGIGVDVLFAEEAFRLHYIDRMHGYHGTRHIPWQIGIAGKHEVHYGNVAMTLALGFYALRHMGPTDAKETRKFYERIGMKYNIPGKTGLFLGINVKAHAGKASHSELVLGIDI</sequence>
<keyword evidence="3" id="KW-1185">Reference proteome</keyword>
<evidence type="ECO:0000256" key="1">
    <source>
        <dbReference type="SAM" id="SignalP"/>
    </source>
</evidence>
<gene>
    <name evidence="2" type="ORF">C7Y71_006625</name>
</gene>
<name>A0A5P8E6P8_9BACT</name>
<evidence type="ECO:0008006" key="4">
    <source>
        <dbReference type="Google" id="ProtNLM"/>
    </source>
</evidence>
<dbReference type="InterPro" id="IPR018550">
    <property type="entry name" value="Lipid-A_deacylase-rel"/>
</dbReference>
<proteinExistence type="predicted"/>
<feature type="chain" id="PRO_5024391595" description="Acyloxyacyl hydrolase" evidence="1">
    <location>
        <begin position="34"/>
        <end position="449"/>
    </location>
</feature>
<accession>A0A5P8E6P8</accession>
<evidence type="ECO:0000313" key="2">
    <source>
        <dbReference type="EMBL" id="QFQ12719.1"/>
    </source>
</evidence>
<dbReference type="OrthoDB" id="627554at2"/>
<dbReference type="RefSeq" id="WP_111898969.1">
    <property type="nucleotide sequence ID" value="NZ_CP033459.1"/>
</dbReference>
<dbReference type="Pfam" id="PF09411">
    <property type="entry name" value="PagL"/>
    <property type="match status" value="1"/>
</dbReference>
<feature type="signal peptide" evidence="1">
    <location>
        <begin position="1"/>
        <end position="33"/>
    </location>
</feature>
<dbReference type="KEGG" id="alq:C7Y71_006625"/>
<dbReference type="Proteomes" id="UP000249375">
    <property type="component" value="Chromosome"/>
</dbReference>